<dbReference type="PROSITE" id="PS50940">
    <property type="entry name" value="CHIT_BIND_II"/>
    <property type="match status" value="1"/>
</dbReference>
<dbReference type="SUPFAM" id="SSF57625">
    <property type="entry name" value="Invertebrate chitin-binding proteins"/>
    <property type="match status" value="2"/>
</dbReference>
<evidence type="ECO:0000259" key="2">
    <source>
        <dbReference type="PROSITE" id="PS50940"/>
    </source>
</evidence>
<dbReference type="Proteomes" id="UP001307889">
    <property type="component" value="Chromosome 3"/>
</dbReference>
<dbReference type="EMBL" id="AP028911">
    <property type="protein sequence ID" value="BES92209.1"/>
    <property type="molecule type" value="Genomic_DNA"/>
</dbReference>
<keyword evidence="1" id="KW-0732">Signal</keyword>
<keyword evidence="4" id="KW-1185">Reference proteome</keyword>
<gene>
    <name evidence="3" type="ORF">NTJ_05017</name>
</gene>
<dbReference type="SMART" id="SM00494">
    <property type="entry name" value="ChtBD2"/>
    <property type="match status" value="2"/>
</dbReference>
<dbReference type="Gene3D" id="2.170.140.10">
    <property type="entry name" value="Chitin binding domain"/>
    <property type="match status" value="1"/>
</dbReference>
<feature type="domain" description="Chitin-binding type-2" evidence="2">
    <location>
        <begin position="163"/>
        <end position="226"/>
    </location>
</feature>
<sequence>MKSVWIVLQFSTIFHAGLVEIGAVPQGFGLPWFHPPWVAGPVHAMDPLQPPPPPFPPLIYNDRLPDVGNYYPTPEELDDFQQTLRLGNTDDDLALVDFDDELFRQNGQTDDSCSRRRWRKTICFNATTVQICKPNGSPISRQCPNGLTCASGRCRKPRRSLRPFTCPGAGFFPDPHTCKAYHVCQSADNNGSPVYTATNVTCYWPQVYDPESQSCQREGRDTPCYRFNCAGRSAVAYPGDPNIYATCSSGGRVVNLMRCLANYGWDDVQQQCVTPYCTQEGNIPAPNSQTMYYTCTRVFKRLVRSELKTCPNNIPFNTNLGICSANIQQTVLTLKSQVSQNDTSVEDSSNYDTIEEN</sequence>
<accession>A0ABN7ALB5</accession>
<organism evidence="3 4">
    <name type="scientific">Nesidiocoris tenuis</name>
    <dbReference type="NCBI Taxonomy" id="355587"/>
    <lineage>
        <taxon>Eukaryota</taxon>
        <taxon>Metazoa</taxon>
        <taxon>Ecdysozoa</taxon>
        <taxon>Arthropoda</taxon>
        <taxon>Hexapoda</taxon>
        <taxon>Insecta</taxon>
        <taxon>Pterygota</taxon>
        <taxon>Neoptera</taxon>
        <taxon>Paraneoptera</taxon>
        <taxon>Hemiptera</taxon>
        <taxon>Heteroptera</taxon>
        <taxon>Panheteroptera</taxon>
        <taxon>Cimicomorpha</taxon>
        <taxon>Miridae</taxon>
        <taxon>Dicyphina</taxon>
        <taxon>Nesidiocoris</taxon>
    </lineage>
</organism>
<protein>
    <recommendedName>
        <fullName evidence="2">Chitin-binding type-2 domain-containing protein</fullName>
    </recommendedName>
</protein>
<dbReference type="InterPro" id="IPR002557">
    <property type="entry name" value="Chitin-bd_dom"/>
</dbReference>
<reference evidence="3 4" key="1">
    <citation type="submission" date="2023-09" db="EMBL/GenBank/DDBJ databases">
        <title>Nesidiocoris tenuis whole genome shotgun sequence.</title>
        <authorList>
            <person name="Shibata T."/>
            <person name="Shimoda M."/>
            <person name="Kobayashi T."/>
            <person name="Uehara T."/>
        </authorList>
    </citation>
    <scope>NUCLEOTIDE SEQUENCE [LARGE SCALE GENOMIC DNA]</scope>
    <source>
        <strain evidence="3 4">Japan</strain>
    </source>
</reference>
<feature type="chain" id="PRO_5047165721" description="Chitin-binding type-2 domain-containing protein" evidence="1">
    <location>
        <begin position="30"/>
        <end position="357"/>
    </location>
</feature>
<evidence type="ECO:0000313" key="4">
    <source>
        <dbReference type="Proteomes" id="UP001307889"/>
    </source>
</evidence>
<name>A0ABN7ALB5_9HEMI</name>
<evidence type="ECO:0000313" key="3">
    <source>
        <dbReference type="EMBL" id="BES92209.1"/>
    </source>
</evidence>
<evidence type="ECO:0000256" key="1">
    <source>
        <dbReference type="SAM" id="SignalP"/>
    </source>
</evidence>
<feature type="signal peptide" evidence="1">
    <location>
        <begin position="1"/>
        <end position="29"/>
    </location>
</feature>
<proteinExistence type="predicted"/>
<dbReference type="InterPro" id="IPR036508">
    <property type="entry name" value="Chitin-bd_dom_sf"/>
</dbReference>